<proteinExistence type="predicted"/>
<accession>W7TML0</accession>
<dbReference type="AlphaFoldDB" id="W7TML0"/>
<keyword evidence="3" id="KW-1185">Reference proteome</keyword>
<dbReference type="EMBL" id="AZIL01001151">
    <property type="protein sequence ID" value="EWM24748.1"/>
    <property type="molecule type" value="Genomic_DNA"/>
</dbReference>
<gene>
    <name evidence="2" type="ORF">Naga_100513g1</name>
</gene>
<dbReference type="Proteomes" id="UP000019335">
    <property type="component" value="Chromosome 13"/>
</dbReference>
<protein>
    <submittedName>
        <fullName evidence="2">Uncharacterized protein</fullName>
    </submittedName>
</protein>
<feature type="region of interest" description="Disordered" evidence="1">
    <location>
        <begin position="15"/>
        <end position="51"/>
    </location>
</feature>
<name>W7TML0_9STRA</name>
<reference evidence="2 3" key="1">
    <citation type="journal article" date="2014" name="Mol. Plant">
        <title>Chromosome Scale Genome Assembly and Transcriptome Profiling of Nannochloropsis gaditana in Nitrogen Depletion.</title>
        <authorList>
            <person name="Corteggiani Carpinelli E."/>
            <person name="Telatin A."/>
            <person name="Vitulo N."/>
            <person name="Forcato C."/>
            <person name="D'Angelo M."/>
            <person name="Schiavon R."/>
            <person name="Vezzi A."/>
            <person name="Giacometti G.M."/>
            <person name="Morosinotto T."/>
            <person name="Valle G."/>
        </authorList>
    </citation>
    <scope>NUCLEOTIDE SEQUENCE [LARGE SCALE GENOMIC DNA]</scope>
    <source>
        <strain evidence="2 3">B-31</strain>
    </source>
</reference>
<comment type="caution">
    <text evidence="2">The sequence shown here is derived from an EMBL/GenBank/DDBJ whole genome shotgun (WGS) entry which is preliminary data.</text>
</comment>
<evidence type="ECO:0000313" key="3">
    <source>
        <dbReference type="Proteomes" id="UP000019335"/>
    </source>
</evidence>
<sequence length="94" mass="10253">MLCCQPQRVSVQDVCAGREAQSDDEPNGRDATAGDGFRSGRQGIGRTGKKKEMVGALTRRCCSAVSLVLDDLITGKRMSQRKECRLSFMNSRAV</sequence>
<evidence type="ECO:0000313" key="2">
    <source>
        <dbReference type="EMBL" id="EWM24748.1"/>
    </source>
</evidence>
<organism evidence="2 3">
    <name type="scientific">Nannochloropsis gaditana</name>
    <dbReference type="NCBI Taxonomy" id="72520"/>
    <lineage>
        <taxon>Eukaryota</taxon>
        <taxon>Sar</taxon>
        <taxon>Stramenopiles</taxon>
        <taxon>Ochrophyta</taxon>
        <taxon>Eustigmatophyceae</taxon>
        <taxon>Eustigmatales</taxon>
        <taxon>Monodopsidaceae</taxon>
        <taxon>Nannochloropsis</taxon>
    </lineage>
</organism>
<evidence type="ECO:0000256" key="1">
    <source>
        <dbReference type="SAM" id="MobiDB-lite"/>
    </source>
</evidence>